<feature type="compositionally biased region" description="Basic residues" evidence="1">
    <location>
        <begin position="31"/>
        <end position="43"/>
    </location>
</feature>
<feature type="compositionally biased region" description="Polar residues" evidence="1">
    <location>
        <begin position="10"/>
        <end position="30"/>
    </location>
</feature>
<dbReference type="AlphaFoldDB" id="A0A2T7PTI3"/>
<proteinExistence type="predicted"/>
<dbReference type="Proteomes" id="UP000245119">
    <property type="component" value="Linkage Group LG2"/>
</dbReference>
<feature type="region of interest" description="Disordered" evidence="1">
    <location>
        <begin position="1"/>
        <end position="95"/>
    </location>
</feature>
<feature type="compositionally biased region" description="Basic residues" evidence="1">
    <location>
        <begin position="61"/>
        <end position="72"/>
    </location>
</feature>
<accession>A0A2T7PTI3</accession>
<comment type="caution">
    <text evidence="2">The sequence shown here is derived from an EMBL/GenBank/DDBJ whole genome shotgun (WGS) entry which is preliminary data.</text>
</comment>
<evidence type="ECO:0000256" key="1">
    <source>
        <dbReference type="SAM" id="MobiDB-lite"/>
    </source>
</evidence>
<reference evidence="2 3" key="1">
    <citation type="submission" date="2018-04" db="EMBL/GenBank/DDBJ databases">
        <title>The genome of golden apple snail Pomacea canaliculata provides insight into stress tolerance and invasive adaptation.</title>
        <authorList>
            <person name="Liu C."/>
            <person name="Liu B."/>
            <person name="Ren Y."/>
            <person name="Zhang Y."/>
            <person name="Wang H."/>
            <person name="Li S."/>
            <person name="Jiang F."/>
            <person name="Yin L."/>
            <person name="Zhang G."/>
            <person name="Qian W."/>
            <person name="Fan W."/>
        </authorList>
    </citation>
    <scope>NUCLEOTIDE SEQUENCE [LARGE SCALE GENOMIC DNA]</scope>
    <source>
        <strain evidence="2">SZHN2017</strain>
        <tissue evidence="2">Muscle</tissue>
    </source>
</reference>
<keyword evidence="3" id="KW-1185">Reference proteome</keyword>
<evidence type="ECO:0000313" key="3">
    <source>
        <dbReference type="Proteomes" id="UP000245119"/>
    </source>
</evidence>
<protein>
    <submittedName>
        <fullName evidence="2">Uncharacterized protein</fullName>
    </submittedName>
</protein>
<organism evidence="2 3">
    <name type="scientific">Pomacea canaliculata</name>
    <name type="common">Golden apple snail</name>
    <dbReference type="NCBI Taxonomy" id="400727"/>
    <lineage>
        <taxon>Eukaryota</taxon>
        <taxon>Metazoa</taxon>
        <taxon>Spiralia</taxon>
        <taxon>Lophotrochozoa</taxon>
        <taxon>Mollusca</taxon>
        <taxon>Gastropoda</taxon>
        <taxon>Caenogastropoda</taxon>
        <taxon>Architaenioglossa</taxon>
        <taxon>Ampullarioidea</taxon>
        <taxon>Ampullariidae</taxon>
        <taxon>Pomacea</taxon>
    </lineage>
</organism>
<gene>
    <name evidence="2" type="ORF">C0Q70_03722</name>
</gene>
<dbReference type="EMBL" id="PZQS01000002">
    <property type="protein sequence ID" value="PVD36734.1"/>
    <property type="molecule type" value="Genomic_DNA"/>
</dbReference>
<sequence length="130" mass="14064">MSGPDRCCIKTSTRVQLAVTQPPLLTQRSTPPHHRQPPPRHQHLAVDPAHVRRSNTSGYAVHRKPKVRHHHGGASASLRHSTTPRQHDSSDATPPQVLLRVVPVQLAVTGTLVADFLQACQGSVSHATSG</sequence>
<evidence type="ECO:0000313" key="2">
    <source>
        <dbReference type="EMBL" id="PVD36734.1"/>
    </source>
</evidence>
<name>A0A2T7PTI3_POMCA</name>